<feature type="transmembrane region" description="Helical" evidence="7">
    <location>
        <begin position="277"/>
        <end position="296"/>
    </location>
</feature>
<keyword evidence="9" id="KW-1185">Reference proteome</keyword>
<feature type="transmembrane region" description="Helical" evidence="7">
    <location>
        <begin position="163"/>
        <end position="180"/>
    </location>
</feature>
<feature type="transmembrane region" description="Helical" evidence="7">
    <location>
        <begin position="583"/>
        <end position="604"/>
    </location>
</feature>
<evidence type="ECO:0000256" key="1">
    <source>
        <dbReference type="ARBA" id="ARBA00004141"/>
    </source>
</evidence>
<evidence type="ECO:0000256" key="4">
    <source>
        <dbReference type="ARBA" id="ARBA00022989"/>
    </source>
</evidence>
<dbReference type="Gene3D" id="1.20.1250.20">
    <property type="entry name" value="MFS general substrate transporter like domains"/>
    <property type="match status" value="1"/>
</dbReference>
<dbReference type="PANTHER" id="PTHR11654">
    <property type="entry name" value="OLIGOPEPTIDE TRANSPORTER-RELATED"/>
    <property type="match status" value="1"/>
</dbReference>
<feature type="transmembrane region" description="Helical" evidence="7">
    <location>
        <begin position="505"/>
        <end position="525"/>
    </location>
</feature>
<feature type="transmembrane region" description="Helical" evidence="7">
    <location>
        <begin position="545"/>
        <end position="563"/>
    </location>
</feature>
<reference evidence="8 9" key="1">
    <citation type="submission" date="2024-02" db="EMBL/GenBank/DDBJ databases">
        <title>High-quality chromosome-scale genome assembly of Pensacola bahiagrass (Paspalum notatum Flugge var. saurae).</title>
        <authorList>
            <person name="Vega J.M."/>
            <person name="Podio M."/>
            <person name="Orjuela J."/>
            <person name="Siena L.A."/>
            <person name="Pessino S.C."/>
            <person name="Combes M.C."/>
            <person name="Mariac C."/>
            <person name="Albertini E."/>
            <person name="Pupilli F."/>
            <person name="Ortiz J.P.A."/>
            <person name="Leblanc O."/>
        </authorList>
    </citation>
    <scope>NUCLEOTIDE SEQUENCE [LARGE SCALE GENOMIC DNA]</scope>
    <source>
        <strain evidence="8">R1</strain>
        <tissue evidence="8">Leaf</tissue>
    </source>
</reference>
<keyword evidence="3 7" id="KW-0812">Transmembrane</keyword>
<gene>
    <name evidence="8" type="ORF">U9M48_028667</name>
</gene>
<evidence type="ECO:0000256" key="2">
    <source>
        <dbReference type="ARBA" id="ARBA00005982"/>
    </source>
</evidence>
<comment type="similarity">
    <text evidence="2">Belongs to the major facilitator superfamily. Proton-dependent oligopeptide transporter (POT/PTR) (TC 2.A.17) family.</text>
</comment>
<feature type="transmembrane region" description="Helical" evidence="7">
    <location>
        <begin position="119"/>
        <end position="143"/>
    </location>
</feature>
<protein>
    <submittedName>
        <fullName evidence="8">Uncharacterized protein</fullName>
    </submittedName>
</protein>
<name>A0AAQ3TXR6_PASNO</name>
<dbReference type="SUPFAM" id="SSF103473">
    <property type="entry name" value="MFS general substrate transporter"/>
    <property type="match status" value="1"/>
</dbReference>
<evidence type="ECO:0000256" key="7">
    <source>
        <dbReference type="SAM" id="Phobius"/>
    </source>
</evidence>
<keyword evidence="4 7" id="KW-1133">Transmembrane helix</keyword>
<feature type="transmembrane region" description="Helical" evidence="7">
    <location>
        <begin position="302"/>
        <end position="322"/>
    </location>
</feature>
<organism evidence="8 9">
    <name type="scientific">Paspalum notatum var. saurae</name>
    <dbReference type="NCBI Taxonomy" id="547442"/>
    <lineage>
        <taxon>Eukaryota</taxon>
        <taxon>Viridiplantae</taxon>
        <taxon>Streptophyta</taxon>
        <taxon>Embryophyta</taxon>
        <taxon>Tracheophyta</taxon>
        <taxon>Spermatophyta</taxon>
        <taxon>Magnoliopsida</taxon>
        <taxon>Liliopsida</taxon>
        <taxon>Poales</taxon>
        <taxon>Poaceae</taxon>
        <taxon>PACMAD clade</taxon>
        <taxon>Panicoideae</taxon>
        <taxon>Andropogonodae</taxon>
        <taxon>Paspaleae</taxon>
        <taxon>Paspalinae</taxon>
        <taxon>Paspalum</taxon>
    </lineage>
</organism>
<feature type="region of interest" description="Disordered" evidence="6">
    <location>
        <begin position="64"/>
        <end position="97"/>
    </location>
</feature>
<feature type="transmembrane region" description="Helical" evidence="7">
    <location>
        <begin position="229"/>
        <end position="248"/>
    </location>
</feature>
<dbReference type="Pfam" id="PF00854">
    <property type="entry name" value="PTR2"/>
    <property type="match status" value="1"/>
</dbReference>
<dbReference type="Proteomes" id="UP001341281">
    <property type="component" value="Chromosome 06"/>
</dbReference>
<evidence type="ECO:0000256" key="3">
    <source>
        <dbReference type="ARBA" id="ARBA00022692"/>
    </source>
</evidence>
<feature type="compositionally biased region" description="Polar residues" evidence="6">
    <location>
        <begin position="77"/>
        <end position="93"/>
    </location>
</feature>
<dbReference type="InterPro" id="IPR000109">
    <property type="entry name" value="POT_fam"/>
</dbReference>
<evidence type="ECO:0000313" key="8">
    <source>
        <dbReference type="EMBL" id="WVZ81274.1"/>
    </source>
</evidence>
<dbReference type="InterPro" id="IPR036259">
    <property type="entry name" value="MFS_trans_sf"/>
</dbReference>
<dbReference type="GO" id="GO:0016020">
    <property type="term" value="C:membrane"/>
    <property type="evidence" value="ECO:0007669"/>
    <property type="project" value="UniProtKB-SubCell"/>
</dbReference>
<feature type="transmembrane region" description="Helical" evidence="7">
    <location>
        <begin position="468"/>
        <end position="485"/>
    </location>
</feature>
<dbReference type="EMBL" id="CP144750">
    <property type="protein sequence ID" value="WVZ81274.1"/>
    <property type="molecule type" value="Genomic_DNA"/>
</dbReference>
<feature type="transmembrane region" description="Helical" evidence="7">
    <location>
        <begin position="625"/>
        <end position="647"/>
    </location>
</feature>
<keyword evidence="5 7" id="KW-0472">Membrane</keyword>
<proteinExistence type="inferred from homology"/>
<feature type="transmembrane region" description="Helical" evidence="7">
    <location>
        <begin position="187"/>
        <end position="209"/>
    </location>
</feature>
<sequence length="760" mass="84726">MDQVMNRMDSSEIQCVDTTVTIGSSEIEIVGSATPVLNMMESSEIETVTTTIPVPDMLGSLETRSNPMTPLQGELLSRSSPADNDTENTTPSVYTKDGSVDCRGNPAVRATTGGKRTTTILLVSYALMNIAFYGVAVDLVVFLRRVLHQENAKAANSISKWTGTVYIFSLFGAFLSDSYMGRYVTCIVFQIIYLMGMILLSLSSLYLLVEPSRCGDSKGLRPCHPPSQLGIVMFYVATYTMAFGIGGYQPSIATFGADQFDDSDSTERCSKLAFFSYFYLALNIGSLFSSSFLAFYEDRGMWVMGFWVSTAAVALGLLLFLFGTPYYRHFKPTGNPLTRMAQVFVAAFYKRRLQPPHGEDLHEVEGDDLGIQGTRKLLHRDQLRWLDKAAIVTEEDYHAGNAKNPWRLCTVTQVEEVKCVLGMMPIWICTIIYSVEFTQMASTFVEQGTAMDTNLFGKFQVPAASMSVLDVTSVILSVLAYRFIVVPMASRFTKNPAGVTDLQRMGIGLVIALLAMLSAAIVEIYRLRRVVVKDQPSPMSVLWQAPQYVLIGASEVFMYIGQLDFFSGQTPDGLKCFGSSLCMASISLGNYASMLMVNAVTSITNRRNKNGWITTNLNCGHLERFFMLLVALSTVDFFLFLALSTVYKALASSTSLVEHPAEDDNQDSSNNIVICITHDLEKQWLQLYFWSIPLRVKITNICKSPMSFHNLDCIFWSCISMKFFIKDQWIWSKKGRGKNLVMNVTLTVPSILKLRLQQIF</sequence>
<evidence type="ECO:0000256" key="6">
    <source>
        <dbReference type="SAM" id="MobiDB-lite"/>
    </source>
</evidence>
<accession>A0AAQ3TXR6</accession>
<evidence type="ECO:0000256" key="5">
    <source>
        <dbReference type="ARBA" id="ARBA00023136"/>
    </source>
</evidence>
<comment type="subcellular location">
    <subcellularLocation>
        <location evidence="1">Membrane</location>
        <topology evidence="1">Multi-pass membrane protein</topology>
    </subcellularLocation>
</comment>
<dbReference type="GO" id="GO:0022857">
    <property type="term" value="F:transmembrane transporter activity"/>
    <property type="evidence" value="ECO:0007669"/>
    <property type="project" value="InterPro"/>
</dbReference>
<evidence type="ECO:0000313" key="9">
    <source>
        <dbReference type="Proteomes" id="UP001341281"/>
    </source>
</evidence>
<dbReference type="AlphaFoldDB" id="A0AAQ3TXR6"/>